<keyword evidence="5" id="KW-0879">Wnt signaling pathway</keyword>
<dbReference type="PRINTS" id="PR00489">
    <property type="entry name" value="FRIZZLED"/>
</dbReference>
<dbReference type="PROSITE" id="PS50261">
    <property type="entry name" value="G_PROTEIN_RECEP_F2_4"/>
    <property type="match status" value="1"/>
</dbReference>
<feature type="disulfide bond" evidence="13">
    <location>
        <begin position="125"/>
        <end position="149"/>
    </location>
</feature>
<dbReference type="InterPro" id="IPR000539">
    <property type="entry name" value="Frizzled/Smoothened_7TM"/>
</dbReference>
<dbReference type="GO" id="GO:0042813">
    <property type="term" value="F:Wnt receptor activity"/>
    <property type="evidence" value="ECO:0007669"/>
    <property type="project" value="TreeGrafter"/>
</dbReference>
<dbReference type="SMART" id="SM00063">
    <property type="entry name" value="FRI"/>
    <property type="match status" value="1"/>
</dbReference>
<dbReference type="Gene3D" id="1.20.1070.10">
    <property type="entry name" value="Rhodopsin 7-helix transmembrane proteins"/>
    <property type="match status" value="1"/>
</dbReference>
<evidence type="ECO:0000256" key="2">
    <source>
        <dbReference type="ARBA" id="ARBA00008077"/>
    </source>
</evidence>
<evidence type="ECO:0000256" key="14">
    <source>
        <dbReference type="SAM" id="Phobius"/>
    </source>
</evidence>
<evidence type="ECO:0000256" key="4">
    <source>
        <dbReference type="ARBA" id="ARBA00022475"/>
    </source>
</evidence>
<evidence type="ECO:0000256" key="5">
    <source>
        <dbReference type="ARBA" id="ARBA00022687"/>
    </source>
</evidence>
<evidence type="ECO:0000259" key="15">
    <source>
        <dbReference type="PROSITE" id="PS50038"/>
    </source>
</evidence>
<dbReference type="Pfam" id="PF01392">
    <property type="entry name" value="Fz"/>
    <property type="match status" value="1"/>
</dbReference>
<dbReference type="AlphaFoldDB" id="A0A835GCZ6"/>
<keyword evidence="18" id="KW-1185">Reference proteome</keyword>
<organism evidence="17 18">
    <name type="scientific">Spodoptera exigua</name>
    <name type="common">Beet armyworm</name>
    <name type="synonym">Noctua fulgens</name>
    <dbReference type="NCBI Taxonomy" id="7107"/>
    <lineage>
        <taxon>Eukaryota</taxon>
        <taxon>Metazoa</taxon>
        <taxon>Ecdysozoa</taxon>
        <taxon>Arthropoda</taxon>
        <taxon>Hexapoda</taxon>
        <taxon>Insecta</taxon>
        <taxon>Pterygota</taxon>
        <taxon>Neoptera</taxon>
        <taxon>Endopterygota</taxon>
        <taxon>Lepidoptera</taxon>
        <taxon>Glossata</taxon>
        <taxon>Ditrysia</taxon>
        <taxon>Noctuoidea</taxon>
        <taxon>Noctuidae</taxon>
        <taxon>Amphipyrinae</taxon>
        <taxon>Spodoptera</taxon>
    </lineage>
</organism>
<reference evidence="17" key="1">
    <citation type="submission" date="2020-08" db="EMBL/GenBank/DDBJ databases">
        <title>Spodoptera exigua strain:BAW_Kor-Di-RS1 Genome sequencing and assembly.</title>
        <authorList>
            <person name="Kim J."/>
            <person name="Nam H.Y."/>
            <person name="Kwon M."/>
            <person name="Choi J.H."/>
            <person name="Cho S.R."/>
            <person name="Kim G.-H."/>
        </authorList>
    </citation>
    <scope>NUCLEOTIDE SEQUENCE</scope>
    <source>
        <strain evidence="17">BAW_Kor-Di-RS1</strain>
        <tissue evidence="17">Whole-body</tissue>
    </source>
</reference>
<evidence type="ECO:0000256" key="1">
    <source>
        <dbReference type="ARBA" id="ARBA00004651"/>
    </source>
</evidence>
<feature type="transmembrane region" description="Helical" evidence="14">
    <location>
        <begin position="534"/>
        <end position="553"/>
    </location>
</feature>
<comment type="caution">
    <text evidence="13">Lacks conserved residue(s) required for the propagation of feature annotation.</text>
</comment>
<keyword evidence="12" id="KW-0325">Glycoprotein</keyword>
<dbReference type="GO" id="GO:0005886">
    <property type="term" value="C:plasma membrane"/>
    <property type="evidence" value="ECO:0007669"/>
    <property type="project" value="UniProtKB-SubCell"/>
</dbReference>
<feature type="transmembrane region" description="Helical" evidence="14">
    <location>
        <begin position="284"/>
        <end position="304"/>
    </location>
</feature>
<name>A0A835GCZ6_SPOEX</name>
<dbReference type="FunFam" id="1.10.2000.10:FF:000016">
    <property type="entry name" value="Frizzled"/>
    <property type="match status" value="1"/>
</dbReference>
<keyword evidence="4" id="KW-1003">Cell membrane</keyword>
<feature type="domain" description="G-protein coupled receptors family 2 profile 2" evidence="16">
    <location>
        <begin position="248"/>
        <end position="560"/>
    </location>
</feature>
<comment type="subcellular location">
    <subcellularLocation>
        <location evidence="1">Cell membrane</location>
        <topology evidence="1">Multi-pass membrane protein</topology>
    </subcellularLocation>
</comment>
<feature type="transmembrane region" description="Helical" evidence="14">
    <location>
        <begin position="381"/>
        <end position="402"/>
    </location>
</feature>
<keyword evidence="3" id="KW-0217">Developmental protein</keyword>
<dbReference type="PANTHER" id="PTHR11309:SF47">
    <property type="entry name" value="FRIZZLED"/>
    <property type="match status" value="1"/>
</dbReference>
<feature type="disulfide bond" evidence="13">
    <location>
        <begin position="58"/>
        <end position="104"/>
    </location>
</feature>
<dbReference type="GO" id="GO:0035567">
    <property type="term" value="P:non-canonical Wnt signaling pathway"/>
    <property type="evidence" value="ECO:0007669"/>
    <property type="project" value="TreeGrafter"/>
</dbReference>
<accession>A0A835GCZ6</accession>
<keyword evidence="8 14" id="KW-1133">Transmembrane helix</keyword>
<dbReference type="GO" id="GO:0060070">
    <property type="term" value="P:canonical Wnt signaling pathway"/>
    <property type="evidence" value="ECO:0007669"/>
    <property type="project" value="TreeGrafter"/>
</dbReference>
<dbReference type="Pfam" id="PF01534">
    <property type="entry name" value="Frizzled"/>
    <property type="match status" value="1"/>
</dbReference>
<evidence type="ECO:0000256" key="9">
    <source>
        <dbReference type="ARBA" id="ARBA00023136"/>
    </source>
</evidence>
<evidence type="ECO:0000256" key="7">
    <source>
        <dbReference type="ARBA" id="ARBA00022729"/>
    </source>
</evidence>
<evidence type="ECO:0000256" key="6">
    <source>
        <dbReference type="ARBA" id="ARBA00022692"/>
    </source>
</evidence>
<dbReference type="PANTHER" id="PTHR11309">
    <property type="entry name" value="FRIZZLED"/>
    <property type="match status" value="1"/>
</dbReference>
<feature type="transmembrane region" description="Helical" evidence="14">
    <location>
        <begin position="471"/>
        <end position="494"/>
    </location>
</feature>
<comment type="caution">
    <text evidence="17">The sequence shown here is derived from an EMBL/GenBank/DDBJ whole genome shotgun (WGS) entry which is preliminary data.</text>
</comment>
<dbReference type="PROSITE" id="PS50038">
    <property type="entry name" value="FZ"/>
    <property type="match status" value="1"/>
</dbReference>
<evidence type="ECO:0000313" key="17">
    <source>
        <dbReference type="EMBL" id="KAF9414705.1"/>
    </source>
</evidence>
<dbReference type="CDD" id="cd15034">
    <property type="entry name" value="7tmF_FZD1_2_7-like"/>
    <property type="match status" value="1"/>
</dbReference>
<dbReference type="InterPro" id="IPR015526">
    <property type="entry name" value="Frizzled/SFRP"/>
</dbReference>
<dbReference type="SUPFAM" id="SSF63501">
    <property type="entry name" value="Frizzled cysteine-rich domain"/>
    <property type="match status" value="1"/>
</dbReference>
<dbReference type="InterPro" id="IPR036790">
    <property type="entry name" value="Frizzled_dom_sf"/>
</dbReference>
<dbReference type="GO" id="GO:0017147">
    <property type="term" value="F:Wnt-protein binding"/>
    <property type="evidence" value="ECO:0007669"/>
    <property type="project" value="TreeGrafter"/>
</dbReference>
<feature type="domain" description="FZ" evidence="15">
    <location>
        <begin position="45"/>
        <end position="164"/>
    </location>
</feature>
<gene>
    <name evidence="17" type="ORF">HW555_007483</name>
</gene>
<evidence type="ECO:0000256" key="3">
    <source>
        <dbReference type="ARBA" id="ARBA00022473"/>
    </source>
</evidence>
<feature type="disulfide bond" evidence="13">
    <location>
        <begin position="50"/>
        <end position="111"/>
    </location>
</feature>
<comment type="similarity">
    <text evidence="2">Belongs to the G-protein coupled receptor Fz/Smo family.</text>
</comment>
<keyword evidence="7" id="KW-0732">Signal</keyword>
<evidence type="ECO:0000256" key="13">
    <source>
        <dbReference type="PROSITE-ProRule" id="PRU00090"/>
    </source>
</evidence>
<feature type="transmembrane region" description="Helical" evidence="14">
    <location>
        <begin position="250"/>
        <end position="272"/>
    </location>
</feature>
<keyword evidence="11" id="KW-0675">Receptor</keyword>
<dbReference type="Proteomes" id="UP000648187">
    <property type="component" value="Unassembled WGS sequence"/>
</dbReference>
<evidence type="ECO:0000256" key="12">
    <source>
        <dbReference type="ARBA" id="ARBA00023180"/>
    </source>
</evidence>
<feature type="transmembrane region" description="Helical" evidence="14">
    <location>
        <begin position="340"/>
        <end position="369"/>
    </location>
</feature>
<dbReference type="SMART" id="SM01330">
    <property type="entry name" value="Frizzled"/>
    <property type="match status" value="1"/>
</dbReference>
<keyword evidence="10 13" id="KW-1015">Disulfide bond</keyword>
<keyword evidence="6 14" id="KW-0812">Transmembrane</keyword>
<dbReference type="InterPro" id="IPR020067">
    <property type="entry name" value="Frizzled_dom"/>
</dbReference>
<evidence type="ECO:0000256" key="8">
    <source>
        <dbReference type="ARBA" id="ARBA00022989"/>
    </source>
</evidence>
<evidence type="ECO:0000259" key="16">
    <source>
        <dbReference type="PROSITE" id="PS50261"/>
    </source>
</evidence>
<keyword evidence="9 14" id="KW-0472">Membrane</keyword>
<feature type="transmembrane region" description="Helical" evidence="14">
    <location>
        <begin position="422"/>
        <end position="450"/>
    </location>
</feature>
<proteinExistence type="inferred from homology"/>
<dbReference type="InterPro" id="IPR017981">
    <property type="entry name" value="GPCR_2-like_7TM"/>
</dbReference>
<evidence type="ECO:0000256" key="11">
    <source>
        <dbReference type="ARBA" id="ARBA00023170"/>
    </source>
</evidence>
<evidence type="ECO:0000313" key="18">
    <source>
        <dbReference type="Proteomes" id="UP000648187"/>
    </source>
</evidence>
<evidence type="ECO:0000256" key="10">
    <source>
        <dbReference type="ARBA" id="ARBA00023157"/>
    </source>
</evidence>
<dbReference type="EMBL" id="JACKWZ010000127">
    <property type="protein sequence ID" value="KAF9414705.1"/>
    <property type="molecule type" value="Genomic_DNA"/>
</dbReference>
<dbReference type="Gene3D" id="1.10.2000.10">
    <property type="entry name" value="Frizzled cysteine-rich domain"/>
    <property type="match status" value="1"/>
</dbReference>
<sequence length="577" mass="65474">MHALILPEVAIVMDKCKVAFIIVVLYFIVSIETSGVTVYPGDTLPHHGRCEPITIQFCSQIRYNQTIFPNLLNHAKQEDAAPEVHQFTPLVKVNCSPDLQFFLCSVYAPVCTILDRVLPPCRHLCESAKQNCDEIMTTFGLHWPKHLECTEFPVASEGVICVGDNNITHESRKHKETRLPKVNFKNSHERDPTKLRGAKDYGFVCPVQFKVPKNLDLEYSLKVGDKTEYDCGAPCTGMFFSEDEKKFARLWIGIWATLCTVSCLFTVLTFLIDTDRFRYPERPIIFLSVCYLMVAAAYVMGWSAGDSISCQGPFPTTISGARLPNTSVITQGTKHEPCTILFMVVYFFSMASSIWWVILTLTWFLAAGLKWGHEAIEANSQYFHLAAWAVPAIKTISILAMGKVDGDVLSGVCYVGLWDAEALRGFVLSPLCVYLVLGTIFLLAGFVSLFRIRTVMKHDGTKTDKLEKLMIRIGVFGVLYTVPALIVIACLFYEQANFDDWMVTWHRDMCSIPLYSIPCPFTRKETDRPKFEMFMIKYLMTMIVGITSSFWIWSGKTLVSWRQFFDKIKGRRVEAYV</sequence>
<protein>
    <submittedName>
        <fullName evidence="17">Uncharacterized protein</fullName>
    </submittedName>
</protein>